<dbReference type="InterPro" id="IPR024607">
    <property type="entry name" value="Sulfatase_CS"/>
</dbReference>
<keyword evidence="3" id="KW-0479">Metal-binding</keyword>
<dbReference type="PANTHER" id="PTHR42693:SF42">
    <property type="entry name" value="ARYLSULFATASE G"/>
    <property type="match status" value="1"/>
</dbReference>
<dbReference type="PROSITE" id="PS00149">
    <property type="entry name" value="SULFATASE_2"/>
    <property type="match status" value="1"/>
</dbReference>
<evidence type="ECO:0000256" key="5">
    <source>
        <dbReference type="ARBA" id="ARBA00022801"/>
    </source>
</evidence>
<keyword evidence="5" id="KW-0378">Hydrolase</keyword>
<dbReference type="InterPro" id="IPR017850">
    <property type="entry name" value="Alkaline_phosphatase_core_sf"/>
</dbReference>
<dbReference type="RefSeq" id="WP_136083185.1">
    <property type="nucleotide sequence ID" value="NZ_CAAHFG010000005.1"/>
</dbReference>
<dbReference type="PROSITE" id="PS00523">
    <property type="entry name" value="SULFATASE_1"/>
    <property type="match status" value="1"/>
</dbReference>
<evidence type="ECO:0000256" key="6">
    <source>
        <dbReference type="ARBA" id="ARBA00022837"/>
    </source>
</evidence>
<gene>
    <name evidence="9" type="primary">atsA_280</name>
    <name evidence="9" type="ORF">PDESU_06302</name>
</gene>
<protein>
    <submittedName>
        <fullName evidence="9">Arylsulfatase</fullName>
    </submittedName>
</protein>
<dbReference type="Gene3D" id="3.40.720.10">
    <property type="entry name" value="Alkaline Phosphatase, subunit A"/>
    <property type="match status" value="1"/>
</dbReference>
<feature type="region of interest" description="Disordered" evidence="7">
    <location>
        <begin position="707"/>
        <end position="727"/>
    </location>
</feature>
<evidence type="ECO:0000256" key="4">
    <source>
        <dbReference type="ARBA" id="ARBA00022729"/>
    </source>
</evidence>
<dbReference type="Pfam" id="PF00884">
    <property type="entry name" value="Sulfatase"/>
    <property type="match status" value="1"/>
</dbReference>
<dbReference type="PANTHER" id="PTHR42693">
    <property type="entry name" value="ARYLSULFATASE FAMILY MEMBER"/>
    <property type="match status" value="1"/>
</dbReference>
<dbReference type="SUPFAM" id="SSF53649">
    <property type="entry name" value="Alkaline phosphatase-like"/>
    <property type="match status" value="1"/>
</dbReference>
<dbReference type="AlphaFoldDB" id="A0A6C2UC66"/>
<proteinExistence type="inferred from homology"/>
<feature type="domain" description="Sulfatase N-terminal" evidence="8">
    <location>
        <begin position="30"/>
        <end position="403"/>
    </location>
</feature>
<dbReference type="InterPro" id="IPR000917">
    <property type="entry name" value="Sulfatase_N"/>
</dbReference>
<dbReference type="InterPro" id="IPR050738">
    <property type="entry name" value="Sulfatase"/>
</dbReference>
<evidence type="ECO:0000256" key="1">
    <source>
        <dbReference type="ARBA" id="ARBA00001913"/>
    </source>
</evidence>
<accession>A0A6C2UC66</accession>
<keyword evidence="4" id="KW-0732">Signal</keyword>
<dbReference type="GO" id="GO:0046872">
    <property type="term" value="F:metal ion binding"/>
    <property type="evidence" value="ECO:0007669"/>
    <property type="project" value="UniProtKB-KW"/>
</dbReference>
<evidence type="ECO:0000259" key="8">
    <source>
        <dbReference type="Pfam" id="PF00884"/>
    </source>
</evidence>
<evidence type="ECO:0000313" key="9">
    <source>
        <dbReference type="EMBL" id="VGO17700.1"/>
    </source>
</evidence>
<keyword evidence="6" id="KW-0106">Calcium</keyword>
<name>A0A6C2UC66_PONDE</name>
<keyword evidence="10" id="KW-1185">Reference proteome</keyword>
<dbReference type="GO" id="GO:0004065">
    <property type="term" value="F:arylsulfatase activity"/>
    <property type="evidence" value="ECO:0007669"/>
    <property type="project" value="TreeGrafter"/>
</dbReference>
<dbReference type="Proteomes" id="UP000366872">
    <property type="component" value="Unassembled WGS sequence"/>
</dbReference>
<evidence type="ECO:0000256" key="7">
    <source>
        <dbReference type="SAM" id="MobiDB-lite"/>
    </source>
</evidence>
<sequence length="727" mass="80810">MGCGIMGTVGKVIAVAVLYGAFSAGAKPKPNIVHIMVDDLGWQDIASHKLDGNPVYETPHLDRMTREGRRFTQAYSPAPSCAPSRVAFLRGQHPVNTEVYHVSGGRIPRAWHKNSDRICPYYSYGLPVEEPMIPEALTRAGYITAHVGKWHAGGKSAGYPFPLDQGFDFGFTERDGRHKYYNDEDLWNPEEQNRNTFFGAWASPGMEKRLSVFATDDPNDPYQVNEKGRPFDKPLDLVLGFMEKYKGQPFFMNYCPYEVHGPIQTRDKKRFDNYVNKLGMEYPTDPKKTYYDLPGHSDPYYASMVDTVDYYIGQVISYLEQTDDPRNPGHKLIDNTYVIVDSDNGGVHRFTDNAPLKGGKQNTWEGGVRIPFLVRGPGVQAGSICDTPINLIDLFPTFMTMAGLPRDEALELDGCDILPLIHGESDTAFYADGRERESLFWFFPWDAHMSSALRKGPWKLVRHYGAAKRKPDVRLFRLYAGERTDDLSEARDVGDQFPEVRRGLLEELDQLIAVAGAPVPFDNPTAKNADQAAVAAMPNVLDLGSEEDRVWVMLESGNGKAEIENARLLYTLNPPPMDTIGGNREEWLSAPATISQGRVEAVMPPGATHAVFSMVDANGFLISSEAMPAVCDVGHHAKDSELLANGFAYKPGLYALIKLGEQAFATTGDKELKAVLKAAKAKYAAEQIDKKIMCDAIRSLRTAIRSQQGTPEAAHPLLNRFPTEPLF</sequence>
<organism evidence="9 10">
    <name type="scientific">Pontiella desulfatans</name>
    <dbReference type="NCBI Taxonomy" id="2750659"/>
    <lineage>
        <taxon>Bacteria</taxon>
        <taxon>Pseudomonadati</taxon>
        <taxon>Kiritimatiellota</taxon>
        <taxon>Kiritimatiellia</taxon>
        <taxon>Kiritimatiellales</taxon>
        <taxon>Pontiellaceae</taxon>
        <taxon>Pontiella</taxon>
    </lineage>
</organism>
<evidence type="ECO:0000313" key="10">
    <source>
        <dbReference type="Proteomes" id="UP000366872"/>
    </source>
</evidence>
<evidence type="ECO:0000256" key="3">
    <source>
        <dbReference type="ARBA" id="ARBA00022723"/>
    </source>
</evidence>
<comment type="similarity">
    <text evidence="2">Belongs to the sulfatase family.</text>
</comment>
<evidence type="ECO:0000256" key="2">
    <source>
        <dbReference type="ARBA" id="ARBA00008779"/>
    </source>
</evidence>
<reference evidence="9 10" key="1">
    <citation type="submission" date="2019-04" db="EMBL/GenBank/DDBJ databases">
        <authorList>
            <person name="Van Vliet M D."/>
        </authorList>
    </citation>
    <scope>NUCLEOTIDE SEQUENCE [LARGE SCALE GENOMIC DNA]</scope>
    <source>
        <strain evidence="9 10">F1</strain>
    </source>
</reference>
<dbReference type="EMBL" id="CAAHFG010000005">
    <property type="protein sequence ID" value="VGO17700.1"/>
    <property type="molecule type" value="Genomic_DNA"/>
</dbReference>
<dbReference type="CDD" id="cd16144">
    <property type="entry name" value="ARS_like"/>
    <property type="match status" value="1"/>
</dbReference>
<comment type="cofactor">
    <cofactor evidence="1">
        <name>Ca(2+)</name>
        <dbReference type="ChEBI" id="CHEBI:29108"/>
    </cofactor>
</comment>